<accession>A0ABT3JX12</accession>
<dbReference type="RefSeq" id="WP_265128005.1">
    <property type="nucleotide sequence ID" value="NZ_JAPCHY010000008.1"/>
</dbReference>
<reference evidence="1 2" key="1">
    <citation type="submission" date="2022-10" db="EMBL/GenBank/DDBJ databases">
        <title>Xanthomonas sp. H13-6.</title>
        <authorList>
            <person name="Liu X."/>
            <person name="Deng Z."/>
            <person name="Jiang Y."/>
            <person name="Yu T."/>
            <person name="Ai J."/>
        </authorList>
    </citation>
    <scope>NUCLEOTIDE SEQUENCE [LARGE SCALE GENOMIC DNA]</scope>
    <source>
        <strain evidence="1 2">H13-6</strain>
    </source>
</reference>
<name>A0ABT3JX12_9XANT</name>
<proteinExistence type="predicted"/>
<evidence type="ECO:0000313" key="1">
    <source>
        <dbReference type="EMBL" id="MCW4473021.1"/>
    </source>
</evidence>
<organism evidence="1 2">
    <name type="scientific">Xanthomonas chitinilytica</name>
    <dbReference type="NCBI Taxonomy" id="2989819"/>
    <lineage>
        <taxon>Bacteria</taxon>
        <taxon>Pseudomonadati</taxon>
        <taxon>Pseudomonadota</taxon>
        <taxon>Gammaproteobacteria</taxon>
        <taxon>Lysobacterales</taxon>
        <taxon>Lysobacteraceae</taxon>
        <taxon>Xanthomonas</taxon>
    </lineage>
</organism>
<sequence length="452" mass="49556">MSLLHPFLLMLAIVALPLAAALSAALLGRLLMYLQRLLRPVRAQDSADVRTRVRPARPPRRVPATDAPALLPPHWNWVVLAAAIAGFSAVIVSFPDKAELHHHLDKLRGYPSTRIALELRQDSPADRAALVRVLTPTLQIASRQIRYRVRSRSGDYTLRAEVPSHYRFHDGQMQIAAGGIIAGDRLAVLETGLQAVARFPRMSDVPERVTATLQVGPQQIPLELLPHTVELSGQAGGLATPGSRNRVPQCHLQMRGIFSTSAFPLLFLAGQLGGGGKPLGTLTLAEAPPLRDSVYRVTGMAPVPGKDGRTVQELPDDPFRMYATVRLHPPGFDPARMDCDTALPRRTDPALMAAAMLQLFPGLEGRVKAATVQTAGSFSPWWNRGWTAVPPRQRGEAGRERCRWENDRRLRLQLERIRAGCDNPANADDTCAVLAEREKQLLAAENGSRECM</sequence>
<gene>
    <name evidence="1" type="ORF">OK345_10950</name>
</gene>
<dbReference type="Proteomes" id="UP001209922">
    <property type="component" value="Unassembled WGS sequence"/>
</dbReference>
<dbReference type="EMBL" id="JAPCHY010000008">
    <property type="protein sequence ID" value="MCW4473021.1"/>
    <property type="molecule type" value="Genomic_DNA"/>
</dbReference>
<comment type="caution">
    <text evidence="1">The sequence shown here is derived from an EMBL/GenBank/DDBJ whole genome shotgun (WGS) entry which is preliminary data.</text>
</comment>
<keyword evidence="2" id="KW-1185">Reference proteome</keyword>
<evidence type="ECO:0000313" key="2">
    <source>
        <dbReference type="Proteomes" id="UP001209922"/>
    </source>
</evidence>
<protein>
    <submittedName>
        <fullName evidence="1">Uncharacterized protein</fullName>
    </submittedName>
</protein>